<keyword evidence="6 7" id="KW-0472">Membrane</keyword>
<feature type="domain" description="ABC transporter" evidence="8">
    <location>
        <begin position="336"/>
        <end position="569"/>
    </location>
</feature>
<gene>
    <name evidence="10" type="ORF">BEP19_02605</name>
</gene>
<dbReference type="InterPro" id="IPR003439">
    <property type="entry name" value="ABC_transporter-like_ATP-bd"/>
</dbReference>
<dbReference type="PANTHER" id="PTHR24221:SF614">
    <property type="entry name" value="GLUTATHIONE_L-CYSTEINE TRANSPORT SYSTEM ATP-BINDING_PERMEASE PROTEIN CYDC"/>
    <property type="match status" value="1"/>
</dbReference>
<dbReference type="GO" id="GO:0005886">
    <property type="term" value="C:plasma membrane"/>
    <property type="evidence" value="ECO:0007669"/>
    <property type="project" value="UniProtKB-SubCell"/>
</dbReference>
<feature type="transmembrane region" description="Helical" evidence="7">
    <location>
        <begin position="159"/>
        <end position="180"/>
    </location>
</feature>
<accession>A0A419SNL0</accession>
<dbReference type="GO" id="GO:0042883">
    <property type="term" value="P:cysteine transport"/>
    <property type="evidence" value="ECO:0007669"/>
    <property type="project" value="InterPro"/>
</dbReference>
<dbReference type="SUPFAM" id="SSF90123">
    <property type="entry name" value="ABC transporter transmembrane region"/>
    <property type="match status" value="1"/>
</dbReference>
<keyword evidence="3" id="KW-0547">Nucleotide-binding</keyword>
<dbReference type="NCBIfam" id="TIGR02857">
    <property type="entry name" value="CydD"/>
    <property type="match status" value="1"/>
</dbReference>
<protein>
    <submittedName>
        <fullName evidence="10">Thiol reductant ABC exporter subunit CydD</fullName>
    </submittedName>
</protein>
<sequence>MSRRKKGLPSYPGSRQVYILLGFITVIEAVAIIAQAIFLARAITFLFEGVGLSIVINDISFFFGAFLLRHLCSLVQRVIIERFAERLGKMLRKNLIRAYFDQGPSFIQVYGTGRLVTLAMEGIDDLKAYIELAIPKMIRTFIVPAFIGIYVFTMDKASAVIVVVAVPIIVIFMILLGLAAQKMADRQYETYRVLSNHFIDSLKGLETLTYLGQSVAHGKKISHVSHEYRKATNQTLRFAFLSSFALNFFTSLAIAFVAVGLGFRLIDGAITLLPALTILILAPEYFLPIRQVGQDFHATLDGQIALAEVEKVIQMENVSQPIDPLQPMEWNETSVLRLENVTAQREETVILKNISFSWQGNGMIGLVGASGAGKSTLLHLLAGFLNPVEGAVVVNEIASTTFKREDWLEQIAYIPQHPYIFPTSLANNIRFYEPSATDEEVEKVIEQIGFASFVKELPNGIHELIGEGGRSLSGGQEQRVAIARALLSKRPIILLDEPTAHLDIETEYELKQEMMALFKNKLIFFATHRMHWMNEMDYLLVLEDGELVETGQPRDLLAKNGTYAKLTSSFNERRGQR</sequence>
<dbReference type="GO" id="GO:0034040">
    <property type="term" value="F:ATPase-coupled lipid transmembrane transporter activity"/>
    <property type="evidence" value="ECO:0007669"/>
    <property type="project" value="TreeGrafter"/>
</dbReference>
<dbReference type="FunFam" id="3.40.50.300:FF:001542">
    <property type="entry name" value="Thiol reductant ABC exporter subunit CydD"/>
    <property type="match status" value="1"/>
</dbReference>
<evidence type="ECO:0000256" key="6">
    <source>
        <dbReference type="ARBA" id="ARBA00023136"/>
    </source>
</evidence>
<dbReference type="Gene3D" id="1.20.1560.10">
    <property type="entry name" value="ABC transporter type 1, transmembrane domain"/>
    <property type="match status" value="1"/>
</dbReference>
<organism evidence="10 11">
    <name type="scientific">Ammoniphilus oxalaticus</name>
    <dbReference type="NCBI Taxonomy" id="66863"/>
    <lineage>
        <taxon>Bacteria</taxon>
        <taxon>Bacillati</taxon>
        <taxon>Bacillota</taxon>
        <taxon>Bacilli</taxon>
        <taxon>Bacillales</taxon>
        <taxon>Paenibacillaceae</taxon>
        <taxon>Aneurinibacillus group</taxon>
        <taxon>Ammoniphilus</taxon>
    </lineage>
</organism>
<dbReference type="EMBL" id="MCHY01000006">
    <property type="protein sequence ID" value="RKD25843.1"/>
    <property type="molecule type" value="Genomic_DNA"/>
</dbReference>
<feature type="transmembrane region" description="Helical" evidence="7">
    <location>
        <begin position="238"/>
        <end position="263"/>
    </location>
</feature>
<reference evidence="10 11" key="1">
    <citation type="submission" date="2016-08" db="EMBL/GenBank/DDBJ databases">
        <title>Novel Firmicute Genomes.</title>
        <authorList>
            <person name="Poppleton D.I."/>
            <person name="Gribaldo S."/>
        </authorList>
    </citation>
    <scope>NUCLEOTIDE SEQUENCE [LARGE SCALE GENOMIC DNA]</scope>
    <source>
        <strain evidence="10 11">RAOx-1</strain>
    </source>
</reference>
<dbReference type="GO" id="GO:0140359">
    <property type="term" value="F:ABC-type transporter activity"/>
    <property type="evidence" value="ECO:0007669"/>
    <property type="project" value="InterPro"/>
</dbReference>
<feature type="transmembrane region" description="Helical" evidence="7">
    <location>
        <begin position="269"/>
        <end position="287"/>
    </location>
</feature>
<dbReference type="RefSeq" id="WP_120188522.1">
    <property type="nucleotide sequence ID" value="NZ_MCHY01000006.1"/>
</dbReference>
<feature type="transmembrane region" description="Helical" evidence="7">
    <location>
        <begin position="137"/>
        <end position="153"/>
    </location>
</feature>
<dbReference type="PROSITE" id="PS50893">
    <property type="entry name" value="ABC_TRANSPORTER_2"/>
    <property type="match status" value="1"/>
</dbReference>
<dbReference type="PANTHER" id="PTHR24221">
    <property type="entry name" value="ATP-BINDING CASSETTE SUB-FAMILY B"/>
    <property type="match status" value="1"/>
</dbReference>
<dbReference type="Gene3D" id="3.40.50.300">
    <property type="entry name" value="P-loop containing nucleotide triphosphate hydrolases"/>
    <property type="match status" value="1"/>
</dbReference>
<keyword evidence="11" id="KW-1185">Reference proteome</keyword>
<name>A0A419SNL0_9BACL</name>
<dbReference type="InterPro" id="IPR036640">
    <property type="entry name" value="ABC1_TM_sf"/>
</dbReference>
<evidence type="ECO:0000313" key="11">
    <source>
        <dbReference type="Proteomes" id="UP000284219"/>
    </source>
</evidence>
<evidence type="ECO:0000256" key="1">
    <source>
        <dbReference type="ARBA" id="ARBA00004651"/>
    </source>
</evidence>
<evidence type="ECO:0000313" key="10">
    <source>
        <dbReference type="EMBL" id="RKD25843.1"/>
    </source>
</evidence>
<comment type="caution">
    <text evidence="10">The sequence shown here is derived from an EMBL/GenBank/DDBJ whole genome shotgun (WGS) entry which is preliminary data.</text>
</comment>
<dbReference type="Pfam" id="PF00005">
    <property type="entry name" value="ABC_tran"/>
    <property type="match status" value="1"/>
</dbReference>
<evidence type="ECO:0000256" key="2">
    <source>
        <dbReference type="ARBA" id="ARBA00022692"/>
    </source>
</evidence>
<dbReference type="Proteomes" id="UP000284219">
    <property type="component" value="Unassembled WGS sequence"/>
</dbReference>
<dbReference type="SUPFAM" id="SSF52540">
    <property type="entry name" value="P-loop containing nucleoside triphosphate hydrolases"/>
    <property type="match status" value="1"/>
</dbReference>
<keyword evidence="4" id="KW-0067">ATP-binding</keyword>
<keyword evidence="2 7" id="KW-0812">Transmembrane</keyword>
<feature type="domain" description="ABC transmembrane type-1" evidence="9">
    <location>
        <begin position="19"/>
        <end position="301"/>
    </location>
</feature>
<dbReference type="GO" id="GO:0016887">
    <property type="term" value="F:ATP hydrolysis activity"/>
    <property type="evidence" value="ECO:0007669"/>
    <property type="project" value="InterPro"/>
</dbReference>
<proteinExistence type="predicted"/>
<dbReference type="OrthoDB" id="9806127at2"/>
<evidence type="ECO:0000256" key="5">
    <source>
        <dbReference type="ARBA" id="ARBA00022989"/>
    </source>
</evidence>
<dbReference type="InterPro" id="IPR039421">
    <property type="entry name" value="Type_1_exporter"/>
</dbReference>
<dbReference type="InterPro" id="IPR011527">
    <property type="entry name" value="ABC1_TM_dom"/>
</dbReference>
<dbReference type="CDD" id="cd18584">
    <property type="entry name" value="ABC_6TM_AarD_CydD"/>
    <property type="match status" value="1"/>
</dbReference>
<feature type="transmembrane region" description="Helical" evidence="7">
    <location>
        <begin position="20"/>
        <end position="47"/>
    </location>
</feature>
<dbReference type="AlphaFoldDB" id="A0A419SNL0"/>
<dbReference type="InterPro" id="IPR027417">
    <property type="entry name" value="P-loop_NTPase"/>
</dbReference>
<dbReference type="Pfam" id="PF00664">
    <property type="entry name" value="ABC_membrane"/>
    <property type="match status" value="1"/>
</dbReference>
<comment type="subcellular location">
    <subcellularLocation>
        <location evidence="1">Cell membrane</location>
        <topology evidence="1">Multi-pass membrane protein</topology>
    </subcellularLocation>
</comment>
<evidence type="ECO:0000259" key="9">
    <source>
        <dbReference type="PROSITE" id="PS50929"/>
    </source>
</evidence>
<dbReference type="PROSITE" id="PS50929">
    <property type="entry name" value="ABC_TM1F"/>
    <property type="match status" value="1"/>
</dbReference>
<keyword evidence="5 7" id="KW-1133">Transmembrane helix</keyword>
<evidence type="ECO:0000256" key="7">
    <source>
        <dbReference type="SAM" id="Phobius"/>
    </source>
</evidence>
<dbReference type="GO" id="GO:0005524">
    <property type="term" value="F:ATP binding"/>
    <property type="evidence" value="ECO:0007669"/>
    <property type="project" value="UniProtKB-KW"/>
</dbReference>
<dbReference type="InterPro" id="IPR003593">
    <property type="entry name" value="AAA+_ATPase"/>
</dbReference>
<evidence type="ECO:0000256" key="3">
    <source>
        <dbReference type="ARBA" id="ARBA00022741"/>
    </source>
</evidence>
<dbReference type="SMART" id="SM00382">
    <property type="entry name" value="AAA"/>
    <property type="match status" value="1"/>
</dbReference>
<evidence type="ECO:0000256" key="4">
    <source>
        <dbReference type="ARBA" id="ARBA00022840"/>
    </source>
</evidence>
<evidence type="ECO:0000259" key="8">
    <source>
        <dbReference type="PROSITE" id="PS50893"/>
    </source>
</evidence>
<dbReference type="InterPro" id="IPR014216">
    <property type="entry name" value="ABC_transptr_CydD"/>
</dbReference>